<dbReference type="PANTHER" id="PTHR37810:SF5">
    <property type="entry name" value="IMMUNITY PROTEIN SDPI"/>
    <property type="match status" value="1"/>
</dbReference>
<evidence type="ECO:0000313" key="4">
    <source>
        <dbReference type="EMBL" id="ABY22700.1"/>
    </source>
</evidence>
<dbReference type="HOGENOM" id="CLU_952728_0_0_11"/>
<feature type="transmembrane region" description="Helical" evidence="1">
    <location>
        <begin position="12"/>
        <end position="32"/>
    </location>
</feature>
<evidence type="ECO:0000313" key="5">
    <source>
        <dbReference type="Proteomes" id="UP000002007"/>
    </source>
</evidence>
<dbReference type="Pfam" id="PF19124">
    <property type="entry name" value="DUF5808"/>
    <property type="match status" value="1"/>
</dbReference>
<feature type="domain" description="DUF5808" evidence="3">
    <location>
        <begin position="191"/>
        <end position="216"/>
    </location>
</feature>
<gene>
    <name evidence="4" type="ordered locus">RSal33209_0959</name>
</gene>
<keyword evidence="1" id="KW-0812">Transmembrane</keyword>
<keyword evidence="5" id="KW-1185">Reference proteome</keyword>
<evidence type="ECO:0000256" key="1">
    <source>
        <dbReference type="SAM" id="Phobius"/>
    </source>
</evidence>
<dbReference type="Proteomes" id="UP000002007">
    <property type="component" value="Chromosome"/>
</dbReference>
<dbReference type="eggNOG" id="COG4194">
    <property type="taxonomic scope" value="Bacteria"/>
</dbReference>
<feature type="transmembrane region" description="Helical" evidence="1">
    <location>
        <begin position="59"/>
        <end position="84"/>
    </location>
</feature>
<dbReference type="EMBL" id="CP000910">
    <property type="protein sequence ID" value="ABY22700.1"/>
    <property type="molecule type" value="Genomic_DNA"/>
</dbReference>
<proteinExistence type="predicted"/>
<keyword evidence="1" id="KW-0472">Membrane</keyword>
<evidence type="ECO:0000259" key="2">
    <source>
        <dbReference type="Pfam" id="PF07853"/>
    </source>
</evidence>
<reference evidence="5" key="1">
    <citation type="journal article" date="2008" name="J. Bacteriol.">
        <title>Genome sequence of the fish pathogen Renibacterium salmoninarum suggests reductive evolution away from an environmental Arthrobacter ancestor.</title>
        <authorList>
            <person name="Wiens G.D."/>
            <person name="Rockey D.D."/>
            <person name="Wu Z."/>
            <person name="Chang J."/>
            <person name="Levy R."/>
            <person name="Crane S."/>
            <person name="Chen D.S."/>
            <person name="Capri G.R."/>
            <person name="Burnett J.R."/>
            <person name="Sudheesh P.S."/>
            <person name="Schipma M.J."/>
            <person name="Burd H."/>
            <person name="Bhattacharyya A."/>
            <person name="Rhodes L.D."/>
            <person name="Kaul R."/>
            <person name="Strom M.S."/>
        </authorList>
    </citation>
    <scope>NUCLEOTIDE SEQUENCE [LARGE SCALE GENOMIC DNA]</scope>
    <source>
        <strain evidence="5">ATCC 33209 / DSM 20767 / JCM 11484 / NBRC 15589 / NCIMB 2235</strain>
    </source>
</reference>
<dbReference type="STRING" id="288705.RSal33209_0959"/>
<name>A9WNH3_RENSM</name>
<dbReference type="PANTHER" id="PTHR37810">
    <property type="entry name" value="IMMUNITY PROTEIN SDPI"/>
    <property type="match status" value="1"/>
</dbReference>
<organism evidence="4 5">
    <name type="scientific">Renibacterium salmoninarum (strain ATCC 33209 / DSM 20767 / JCM 11484 / NBRC 15589 / NCIMB 2235)</name>
    <dbReference type="NCBI Taxonomy" id="288705"/>
    <lineage>
        <taxon>Bacteria</taxon>
        <taxon>Bacillati</taxon>
        <taxon>Actinomycetota</taxon>
        <taxon>Actinomycetes</taxon>
        <taxon>Micrococcales</taxon>
        <taxon>Micrococcaceae</taxon>
        <taxon>Renibacterium</taxon>
    </lineage>
</organism>
<feature type="domain" description="DUF1648" evidence="2">
    <location>
        <begin position="21"/>
        <end position="65"/>
    </location>
</feature>
<dbReference type="GO" id="GO:0009636">
    <property type="term" value="P:response to toxic substance"/>
    <property type="evidence" value="ECO:0007669"/>
    <property type="project" value="TreeGrafter"/>
</dbReference>
<accession>A9WNH3</accession>
<feature type="transmembrane region" description="Helical" evidence="1">
    <location>
        <begin position="131"/>
        <end position="151"/>
    </location>
</feature>
<dbReference type="Pfam" id="PF07853">
    <property type="entry name" value="DUF1648"/>
    <property type="match status" value="1"/>
</dbReference>
<dbReference type="InterPro" id="IPR043831">
    <property type="entry name" value="DUF5808"/>
</dbReference>
<dbReference type="RefSeq" id="WP_012244395.1">
    <property type="nucleotide sequence ID" value="NC_010168.1"/>
</dbReference>
<feature type="transmembrane region" description="Helical" evidence="1">
    <location>
        <begin position="217"/>
        <end position="236"/>
    </location>
</feature>
<evidence type="ECO:0000259" key="3">
    <source>
        <dbReference type="Pfam" id="PF19124"/>
    </source>
</evidence>
<protein>
    <submittedName>
        <fullName evidence="4">Hypothetical membrane protein</fullName>
    </submittedName>
</protein>
<feature type="transmembrane region" description="Helical" evidence="1">
    <location>
        <begin position="96"/>
        <end position="119"/>
    </location>
</feature>
<keyword evidence="1" id="KW-1133">Transmembrane helix</keyword>
<dbReference type="AlphaFoldDB" id="A9WNH3"/>
<sequence length="292" mass="31976">MPAQISRANRPAWALLAVALLIMIVATVHGALRYPSLPERFAVHWNGAGTANGFADKSIASAFSAVFIGYGILVLFTLISMVMPRIRRAPNPVTDFALAATQTFLGVTAIGLSLVFWLVSMQIWAGTGNTVNGLLILLLVLLTLIIAVIFANRRHKAERLKHPQPDNADKNNSESYDDERFWAAGLIYNNPADTKVFVPKRSGLGTTVNWARPGGKAILLGICAIPVVVIGLSIWASTTLVNPYCQQPRIGSEHDGSDSLRRLATRRTGQRHHQIGPYRHRYSQCIRPPDPL</sequence>
<dbReference type="InterPro" id="IPR012867">
    <property type="entry name" value="DUF1648"/>
</dbReference>
<dbReference type="KEGG" id="rsa:RSal33209_0959"/>